<dbReference type="PANTHER" id="PTHR35585:SF1">
    <property type="entry name" value="HHE DOMAIN PROTEIN (AFU_ORTHOLOGUE AFUA_4G00730)"/>
    <property type="match status" value="1"/>
</dbReference>
<feature type="region of interest" description="Disordered" evidence="1">
    <location>
        <begin position="38"/>
        <end position="84"/>
    </location>
</feature>
<name>A0A5J4LNT2_9ACTN</name>
<dbReference type="Proteomes" id="UP000325598">
    <property type="component" value="Unassembled WGS sequence"/>
</dbReference>
<evidence type="ECO:0000313" key="3">
    <source>
        <dbReference type="Proteomes" id="UP000325598"/>
    </source>
</evidence>
<keyword evidence="3" id="KW-1185">Reference proteome</keyword>
<feature type="compositionally biased region" description="Pro residues" evidence="1">
    <location>
        <begin position="49"/>
        <end position="58"/>
    </location>
</feature>
<evidence type="ECO:0000256" key="1">
    <source>
        <dbReference type="SAM" id="MobiDB-lite"/>
    </source>
</evidence>
<comment type="caution">
    <text evidence="2">The sequence shown here is derived from an EMBL/GenBank/DDBJ whole genome shotgun (WGS) entry which is preliminary data.</text>
</comment>
<proteinExistence type="predicted"/>
<dbReference type="PANTHER" id="PTHR35585">
    <property type="entry name" value="HHE DOMAIN PROTEIN (AFU_ORTHOLOGUE AFUA_4G00730)"/>
    <property type="match status" value="1"/>
</dbReference>
<sequence length="84" mass="9808">MRRLRTEVTAHVDDEENNLFLQMRSNVDAAVLLELGDKIRRSKKTAPTRPHPTAPDPQPVNRRLRRRNCRRSGARGASRRRREP</sequence>
<evidence type="ECO:0008006" key="4">
    <source>
        <dbReference type="Google" id="ProtNLM"/>
    </source>
</evidence>
<accession>A0A5J4LNT2</accession>
<feature type="compositionally biased region" description="Basic residues" evidence="1">
    <location>
        <begin position="62"/>
        <end position="84"/>
    </location>
</feature>
<dbReference type="EMBL" id="BLAG01000020">
    <property type="protein sequence ID" value="GES33681.1"/>
    <property type="molecule type" value="Genomic_DNA"/>
</dbReference>
<evidence type="ECO:0000313" key="2">
    <source>
        <dbReference type="EMBL" id="GES33681.1"/>
    </source>
</evidence>
<reference evidence="2 3" key="1">
    <citation type="submission" date="2019-10" db="EMBL/GenBank/DDBJ databases">
        <title>Whole genome shotgun sequence of Streptomyces angustmyceticus NBRC 3934.</title>
        <authorList>
            <person name="Hosoyama A."/>
            <person name="Ichikawa N."/>
            <person name="Kimura A."/>
            <person name="Kitahashi Y."/>
            <person name="Komaki H."/>
            <person name="Uohara A."/>
        </authorList>
    </citation>
    <scope>NUCLEOTIDE SEQUENCE [LARGE SCALE GENOMIC DNA]</scope>
    <source>
        <strain evidence="2 3">NBRC 3934</strain>
    </source>
</reference>
<gene>
    <name evidence="2" type="ORF">San01_61690</name>
</gene>
<organism evidence="2 3">
    <name type="scientific">Streptomyces angustmyceticus</name>
    <dbReference type="NCBI Taxonomy" id="285578"/>
    <lineage>
        <taxon>Bacteria</taxon>
        <taxon>Bacillati</taxon>
        <taxon>Actinomycetota</taxon>
        <taxon>Actinomycetes</taxon>
        <taxon>Kitasatosporales</taxon>
        <taxon>Streptomycetaceae</taxon>
        <taxon>Streptomyces</taxon>
    </lineage>
</organism>
<dbReference type="AlphaFoldDB" id="A0A5J4LNT2"/>
<protein>
    <recommendedName>
        <fullName evidence="4">Hemerythrin-like domain-containing protein</fullName>
    </recommendedName>
</protein>